<proteinExistence type="predicted"/>
<dbReference type="AlphaFoldDB" id="A0A068QRH7"/>
<evidence type="ECO:0000313" key="2">
    <source>
        <dbReference type="Proteomes" id="UP000032721"/>
    </source>
</evidence>
<reference evidence="1 2" key="1">
    <citation type="submission" date="2013-07" db="EMBL/GenBank/DDBJ databases">
        <authorList>
            <person name="Genoscope - CEA"/>
        </authorList>
    </citation>
    <scope>NUCLEOTIDE SEQUENCE [LARGE SCALE GENOMIC DNA]</scope>
    <source>
        <strain evidence="2">FRM16 / DSM 17909</strain>
    </source>
</reference>
<sequence>MEANRRNQATTGGQGMRAGRLRHRITLQKNKSTQDKFGGVINNWEDVAEVWAEVQPISGRELVASGAVLSEATVRIWLRYRDDITTTNRIVYQGASTHGKTFAIIAVIPDPKHTRLELLCKGGVKHA</sequence>
<dbReference type="InterPro" id="IPR038666">
    <property type="entry name" value="SSP1_head-tail_sf"/>
</dbReference>
<dbReference type="Pfam" id="PF05521">
    <property type="entry name" value="Phage_HCP"/>
    <property type="match status" value="1"/>
</dbReference>
<protein>
    <submittedName>
        <fullName evidence="1">Putative head-tail adaptor</fullName>
    </submittedName>
</protein>
<dbReference type="Gene3D" id="2.40.10.270">
    <property type="entry name" value="Bacteriophage SPP1 head-tail adaptor protein"/>
    <property type="match status" value="1"/>
</dbReference>
<accession>A0A068QRH7</accession>
<dbReference type="STRING" id="351671.XDD1_1690"/>
<dbReference type="NCBIfam" id="TIGR01563">
    <property type="entry name" value="gp16_SPP1"/>
    <property type="match status" value="1"/>
</dbReference>
<name>A0A068QRH7_9GAMM</name>
<dbReference type="Proteomes" id="UP000032721">
    <property type="component" value="Chromosome"/>
</dbReference>
<gene>
    <name evidence="1" type="ORF">XDD1_1690</name>
</gene>
<organism evidence="1 2">
    <name type="scientific">Xenorhabdus doucetiae</name>
    <dbReference type="NCBI Taxonomy" id="351671"/>
    <lineage>
        <taxon>Bacteria</taxon>
        <taxon>Pseudomonadati</taxon>
        <taxon>Pseudomonadota</taxon>
        <taxon>Gammaproteobacteria</taxon>
        <taxon>Enterobacterales</taxon>
        <taxon>Morganellaceae</taxon>
        <taxon>Xenorhabdus</taxon>
    </lineage>
</organism>
<dbReference type="InterPro" id="IPR008767">
    <property type="entry name" value="Phage_SPP1_head-tail_adaptor"/>
</dbReference>
<dbReference type="KEGG" id="xdo:XDD1_1690"/>
<dbReference type="HOGENOM" id="CLU_147810_2_3_6"/>
<evidence type="ECO:0000313" key="1">
    <source>
        <dbReference type="EMBL" id="CDG17389.1"/>
    </source>
</evidence>
<dbReference type="EMBL" id="FO704550">
    <property type="protein sequence ID" value="CDG17389.1"/>
    <property type="molecule type" value="Genomic_DNA"/>
</dbReference>